<name>A0A1Q6DSP8_METT1</name>
<organism evidence="2 3">
    <name type="scientific">Methanohalarchaeum thermophilum</name>
    <dbReference type="NCBI Taxonomy" id="1903181"/>
    <lineage>
        <taxon>Archaea</taxon>
        <taxon>Methanobacteriati</taxon>
        <taxon>Methanobacteriota</taxon>
        <taxon>Methanonatronarchaeia</taxon>
        <taxon>Methanonatronarchaeales</taxon>
        <taxon>Methanonatronarchaeaceae</taxon>
        <taxon>Candidatus Methanohalarchaeum</taxon>
    </lineage>
</organism>
<proteinExistence type="predicted"/>
<dbReference type="EMBL" id="MSDW01000002">
    <property type="protein sequence ID" value="OKY77389.1"/>
    <property type="molecule type" value="Genomic_DNA"/>
</dbReference>
<dbReference type="Gene3D" id="3.40.50.2000">
    <property type="entry name" value="Glycogen Phosphorylase B"/>
    <property type="match status" value="2"/>
</dbReference>
<evidence type="ECO:0000313" key="3">
    <source>
        <dbReference type="Proteomes" id="UP000185744"/>
    </source>
</evidence>
<dbReference type="PANTHER" id="PTHR45947:SF3">
    <property type="entry name" value="SULFOQUINOVOSYL TRANSFERASE SQD2"/>
    <property type="match status" value="1"/>
</dbReference>
<evidence type="ECO:0000259" key="1">
    <source>
        <dbReference type="Pfam" id="PF13439"/>
    </source>
</evidence>
<dbReference type="SUPFAM" id="SSF53756">
    <property type="entry name" value="UDP-Glycosyltransferase/glycogen phosphorylase"/>
    <property type="match status" value="1"/>
</dbReference>
<dbReference type="PANTHER" id="PTHR45947">
    <property type="entry name" value="SULFOQUINOVOSYL TRANSFERASE SQD2"/>
    <property type="match status" value="1"/>
</dbReference>
<dbReference type="Pfam" id="PF13692">
    <property type="entry name" value="Glyco_trans_1_4"/>
    <property type="match status" value="1"/>
</dbReference>
<comment type="caution">
    <text evidence="2">The sequence shown here is derived from an EMBL/GenBank/DDBJ whole genome shotgun (WGS) entry which is preliminary data.</text>
</comment>
<dbReference type="Pfam" id="PF13439">
    <property type="entry name" value="Glyco_transf_4"/>
    <property type="match status" value="1"/>
</dbReference>
<sequence>MELGVIYGLPDKYATTIRMKNLINSLSSDIKVKEVNLKNWEGGYPKKGFKVIKNTIQSLKKLKNSDVIYFNAPLLPSSFAGNLIKKIYSKPIIVDWDDAFIDFRKIKPSFFNPRAYYEYKSVKKANKLVVVSKYLRNVALDIGVNNNDVSYISNGVDTDFFDPKKTKASKFIEKHQIDTQKNTILFLGRIGGNKNEFAGKEVANATIKLLKEGKELEAMVVGDGPNLSNFKKYVSKMNCRENFIFTGFINRSNVRKAIKASDICVNPLKEDNFSSRCRSSVKIKEYMSMAKKVVATGIGENKRDLMYGEAGYLVEPGWRGIKKGLVKAMEDEKSENEFARKVAKKKFDWNVLSKKFHEIIKRID</sequence>
<reference evidence="2" key="1">
    <citation type="submission" date="2016-12" db="EMBL/GenBank/DDBJ databases">
        <title>Discovery of methanogenic haloarchaea.</title>
        <authorList>
            <person name="Sorokin D.Y."/>
            <person name="Makarova K.S."/>
            <person name="Abbas B."/>
            <person name="Ferrer M."/>
            <person name="Golyshin P.N."/>
        </authorList>
    </citation>
    <scope>NUCLEOTIDE SEQUENCE [LARGE SCALE GENOMIC DNA]</scope>
    <source>
        <strain evidence="2">HMET1</strain>
    </source>
</reference>
<dbReference type="InterPro" id="IPR028098">
    <property type="entry name" value="Glyco_trans_4-like_N"/>
</dbReference>
<dbReference type="InParanoid" id="A0A1Q6DSP8"/>
<dbReference type="STRING" id="1903181.BTN85_2039"/>
<dbReference type="InterPro" id="IPR050194">
    <property type="entry name" value="Glycosyltransferase_grp1"/>
</dbReference>
<evidence type="ECO:0000313" key="2">
    <source>
        <dbReference type="EMBL" id="OKY77389.1"/>
    </source>
</evidence>
<dbReference type="GO" id="GO:0016757">
    <property type="term" value="F:glycosyltransferase activity"/>
    <property type="evidence" value="ECO:0007669"/>
    <property type="project" value="TreeGrafter"/>
</dbReference>
<dbReference type="Proteomes" id="UP000185744">
    <property type="component" value="Unassembled WGS sequence"/>
</dbReference>
<feature type="domain" description="Glycosyltransferase subfamily 4-like N-terminal" evidence="1">
    <location>
        <begin position="55"/>
        <end position="159"/>
    </location>
</feature>
<accession>A0A1Q6DSP8</accession>
<keyword evidence="3" id="KW-1185">Reference proteome</keyword>
<gene>
    <name evidence="2" type="ORF">BTN85_2039</name>
</gene>
<protein>
    <submittedName>
        <fullName evidence="2">Glycosyltransferase, RfaG family</fullName>
    </submittedName>
</protein>
<dbReference type="AlphaFoldDB" id="A0A1Q6DSP8"/>